<feature type="compositionally biased region" description="Basic residues" evidence="1">
    <location>
        <begin position="179"/>
        <end position="189"/>
    </location>
</feature>
<dbReference type="Proteomes" id="UP001066276">
    <property type="component" value="Chromosome 3_1"/>
</dbReference>
<evidence type="ECO:0000313" key="2">
    <source>
        <dbReference type="EMBL" id="KAJ1187260.1"/>
    </source>
</evidence>
<organism evidence="2 3">
    <name type="scientific">Pleurodeles waltl</name>
    <name type="common">Iberian ribbed newt</name>
    <dbReference type="NCBI Taxonomy" id="8319"/>
    <lineage>
        <taxon>Eukaryota</taxon>
        <taxon>Metazoa</taxon>
        <taxon>Chordata</taxon>
        <taxon>Craniata</taxon>
        <taxon>Vertebrata</taxon>
        <taxon>Euteleostomi</taxon>
        <taxon>Amphibia</taxon>
        <taxon>Batrachia</taxon>
        <taxon>Caudata</taxon>
        <taxon>Salamandroidea</taxon>
        <taxon>Salamandridae</taxon>
        <taxon>Pleurodelinae</taxon>
        <taxon>Pleurodeles</taxon>
    </lineage>
</organism>
<feature type="compositionally biased region" description="Polar residues" evidence="1">
    <location>
        <begin position="191"/>
        <end position="221"/>
    </location>
</feature>
<keyword evidence="3" id="KW-1185">Reference proteome</keyword>
<sequence>MKARLQEQTDDGGAPLQADTGKLEYHVLRLFRHVVPDLEEESLILDWTHRAWRPSRTPGMPKDILTCLHSYRQKELIMATVRDKIVITFEGEKLSIFQDLSSLTLQRRHMLQPAATYFREQLVRYKWGHPFYRIFEWQNEAHVFHTLEEAHTILGFDIQSVEDSCLAGLQNSAADARNQKRHHWGRKKPSMNPSESNSIKEQTALLNQLRQQGSASEAEND</sequence>
<dbReference type="InterPro" id="IPR042566">
    <property type="entry name" value="L1_C"/>
</dbReference>
<comment type="caution">
    <text evidence="2">The sequence shown here is derived from an EMBL/GenBank/DDBJ whole genome shotgun (WGS) entry which is preliminary data.</text>
</comment>
<dbReference type="AlphaFoldDB" id="A0AAV7UG06"/>
<gene>
    <name evidence="2" type="ORF">NDU88_004038</name>
</gene>
<evidence type="ECO:0000256" key="1">
    <source>
        <dbReference type="SAM" id="MobiDB-lite"/>
    </source>
</evidence>
<name>A0AAV7UG06_PLEWA</name>
<accession>A0AAV7UG06</accession>
<dbReference type="Gene3D" id="3.30.250.20">
    <property type="entry name" value="L1 transposable element, C-terminal domain"/>
    <property type="match status" value="1"/>
</dbReference>
<protein>
    <submittedName>
        <fullName evidence="2">Uncharacterized protein</fullName>
    </submittedName>
</protein>
<feature type="region of interest" description="Disordered" evidence="1">
    <location>
        <begin position="176"/>
        <end position="221"/>
    </location>
</feature>
<dbReference type="EMBL" id="JANPWB010000005">
    <property type="protein sequence ID" value="KAJ1187260.1"/>
    <property type="molecule type" value="Genomic_DNA"/>
</dbReference>
<proteinExistence type="predicted"/>
<reference evidence="2" key="1">
    <citation type="journal article" date="2022" name="bioRxiv">
        <title>Sequencing and chromosome-scale assembly of the giantPleurodeles waltlgenome.</title>
        <authorList>
            <person name="Brown T."/>
            <person name="Elewa A."/>
            <person name="Iarovenko S."/>
            <person name="Subramanian E."/>
            <person name="Araus A.J."/>
            <person name="Petzold A."/>
            <person name="Susuki M."/>
            <person name="Suzuki K.-i.T."/>
            <person name="Hayashi T."/>
            <person name="Toyoda A."/>
            <person name="Oliveira C."/>
            <person name="Osipova E."/>
            <person name="Leigh N.D."/>
            <person name="Simon A."/>
            <person name="Yun M.H."/>
        </authorList>
    </citation>
    <scope>NUCLEOTIDE SEQUENCE</scope>
    <source>
        <strain evidence="2">20211129_DDA</strain>
        <tissue evidence="2">Liver</tissue>
    </source>
</reference>
<evidence type="ECO:0000313" key="3">
    <source>
        <dbReference type="Proteomes" id="UP001066276"/>
    </source>
</evidence>